<gene>
    <name evidence="2" type="ORF">EP073_00010</name>
</gene>
<dbReference type="AlphaFoldDB" id="A0A3R6AW19"/>
<keyword evidence="1" id="KW-0812">Transmembrane</keyword>
<organism evidence="2 3">
    <name type="scientific">Geovibrio thiophilus</name>
    <dbReference type="NCBI Taxonomy" id="139438"/>
    <lineage>
        <taxon>Bacteria</taxon>
        <taxon>Pseudomonadati</taxon>
        <taxon>Deferribacterota</taxon>
        <taxon>Deferribacteres</taxon>
        <taxon>Deferribacterales</taxon>
        <taxon>Geovibrionaceae</taxon>
        <taxon>Geovibrio</taxon>
    </lineage>
</organism>
<evidence type="ECO:0000256" key="1">
    <source>
        <dbReference type="SAM" id="Phobius"/>
    </source>
</evidence>
<dbReference type="PROSITE" id="PS00409">
    <property type="entry name" value="PROKAR_NTER_METHYL"/>
    <property type="match status" value="1"/>
</dbReference>
<reference evidence="2 3" key="1">
    <citation type="submission" date="2019-01" db="EMBL/GenBank/DDBJ databases">
        <title>Geovibrio thiophilus DSM 11263, complete genome.</title>
        <authorList>
            <person name="Spring S."/>
            <person name="Bunk B."/>
            <person name="Sproer C."/>
        </authorList>
    </citation>
    <scope>NUCLEOTIDE SEQUENCE [LARGE SCALE GENOMIC DNA]</scope>
    <source>
        <strain evidence="2 3">DSM 11263</strain>
    </source>
</reference>
<dbReference type="InterPro" id="IPR045584">
    <property type="entry name" value="Pilin-like"/>
</dbReference>
<sequence>MNRKGFTLVEMAVVLVIIGIILGMVVKGRELVQGAKTKSFIVDVKNLENMQYTFYDRFGRFAGDCDRDGLVDEKGLALALSDLDGTPSGLCAEGTAQDDPDTAYSELKAVGMLSDEGNSALATMKGGFGFAYFAQDADGKNVITLRNVPCYAAISLDTAIDKTMDGTKGRIKAGVSGNSAWTAGGMCESNLTDGTVDTVLYYYDR</sequence>
<dbReference type="Proteomes" id="UP000287502">
    <property type="component" value="Chromosome"/>
</dbReference>
<feature type="transmembrane region" description="Helical" evidence="1">
    <location>
        <begin position="6"/>
        <end position="26"/>
    </location>
</feature>
<keyword evidence="3" id="KW-1185">Reference proteome</keyword>
<dbReference type="Gene3D" id="3.30.700.10">
    <property type="entry name" value="Glycoprotein, Type 4 Pilin"/>
    <property type="match status" value="1"/>
</dbReference>
<dbReference type="KEGG" id="gtl:EP073_00010"/>
<dbReference type="OrthoDB" id="9805310at2"/>
<dbReference type="RefSeq" id="WP_128465129.1">
    <property type="nucleotide sequence ID" value="NZ_CP035108.1"/>
</dbReference>
<proteinExistence type="predicted"/>
<keyword evidence="1" id="KW-0472">Membrane</keyword>
<dbReference type="Pfam" id="PF07963">
    <property type="entry name" value="N_methyl"/>
    <property type="match status" value="1"/>
</dbReference>
<evidence type="ECO:0000313" key="2">
    <source>
        <dbReference type="EMBL" id="QAR31842.1"/>
    </source>
</evidence>
<dbReference type="EMBL" id="CP035108">
    <property type="protein sequence ID" value="QAR31842.1"/>
    <property type="molecule type" value="Genomic_DNA"/>
</dbReference>
<keyword evidence="1" id="KW-1133">Transmembrane helix</keyword>
<evidence type="ECO:0000313" key="3">
    <source>
        <dbReference type="Proteomes" id="UP000287502"/>
    </source>
</evidence>
<dbReference type="SUPFAM" id="SSF54523">
    <property type="entry name" value="Pili subunits"/>
    <property type="match status" value="1"/>
</dbReference>
<dbReference type="NCBIfam" id="TIGR02532">
    <property type="entry name" value="IV_pilin_GFxxxE"/>
    <property type="match status" value="1"/>
</dbReference>
<dbReference type="InterPro" id="IPR012902">
    <property type="entry name" value="N_methyl_site"/>
</dbReference>
<accession>A0A3R6AW19</accession>
<protein>
    <submittedName>
        <fullName evidence="2">Prepilin-type N-terminal cleavage/methylation domain-containing protein</fullName>
    </submittedName>
</protein>
<name>A0A3R6AW19_9BACT</name>